<dbReference type="Proteomes" id="UP000272462">
    <property type="component" value="Chromosome"/>
</dbReference>
<dbReference type="EMBL" id="CP025121">
    <property type="protein sequence ID" value="AYJ01022.1"/>
    <property type="molecule type" value="Genomic_DNA"/>
</dbReference>
<evidence type="ECO:0000313" key="2">
    <source>
        <dbReference type="EMBL" id="AYJ01022.1"/>
    </source>
</evidence>
<keyword evidence="1" id="KW-0812">Transmembrane</keyword>
<organism evidence="2 3">
    <name type="scientific">Ziziphus jujuba witches'-broom phytoplasma</name>
    <dbReference type="NCBI Taxonomy" id="135727"/>
    <lineage>
        <taxon>Bacteria</taxon>
        <taxon>Bacillati</taxon>
        <taxon>Mycoplasmatota</taxon>
        <taxon>Mollicutes</taxon>
        <taxon>Acholeplasmatales</taxon>
        <taxon>Acholeplasmataceae</taxon>
        <taxon>Candidatus Phytoplasma</taxon>
        <taxon>16SrV (Elm yellows group)</taxon>
    </lineage>
</organism>
<gene>
    <name evidence="2" type="ORF">CWO85_00500</name>
</gene>
<accession>A0A660HM00</accession>
<feature type="transmembrane region" description="Helical" evidence="1">
    <location>
        <begin position="38"/>
        <end position="56"/>
    </location>
</feature>
<evidence type="ECO:0000313" key="3">
    <source>
        <dbReference type="Proteomes" id="UP000272462"/>
    </source>
</evidence>
<keyword evidence="1" id="KW-0472">Membrane</keyword>
<keyword evidence="3" id="KW-1185">Reference proteome</keyword>
<dbReference type="RefSeq" id="WP_121463754.1">
    <property type="nucleotide sequence ID" value="NZ_CP025121.1"/>
</dbReference>
<evidence type="ECO:0000256" key="1">
    <source>
        <dbReference type="SAM" id="Phobius"/>
    </source>
</evidence>
<dbReference type="KEGG" id="pzi:CWO85_00500"/>
<name>A0A660HM00_ZIZJU</name>
<sequence>MKNFRQHVAEIESCYFNLFFNLRCISLHQQQLNLNYTLSYFLLLKFNSIFQLVIVYQKVNKERNFKKRDEI</sequence>
<reference evidence="2 3" key="1">
    <citation type="journal article" date="2018" name="BMC Genomics">
        <title>Comparative genome analysis of jujube witches'-broom Phytoplasma, an obligate pathogen that causes jujube witches'-broom disease.</title>
        <authorList>
            <person name="Wang J."/>
            <person name="Song L."/>
            <person name="Jiao Q."/>
            <person name="Yang S."/>
            <person name="Gao R."/>
            <person name="Lu X."/>
            <person name="Zhou G."/>
        </authorList>
    </citation>
    <scope>NUCLEOTIDE SEQUENCE [LARGE SCALE GENOMIC DNA]</scope>
    <source>
        <strain evidence="2">Jwb-nky</strain>
    </source>
</reference>
<dbReference type="AlphaFoldDB" id="A0A660HM00"/>
<keyword evidence="1" id="KW-1133">Transmembrane helix</keyword>
<protein>
    <submittedName>
        <fullName evidence="2">Uncharacterized protein</fullName>
    </submittedName>
</protein>
<proteinExistence type="predicted"/>